<proteinExistence type="predicted"/>
<accession>A0A1H3H0H5</accession>
<dbReference type="RefSeq" id="WP_089887029.1">
    <property type="nucleotide sequence ID" value="NZ_CALJFH010000024.1"/>
</dbReference>
<protein>
    <submittedName>
        <fullName evidence="1">Feruloyl-CoA synthase</fullName>
    </submittedName>
</protein>
<dbReference type="STRING" id="576131.SAMN05444486_101143"/>
<dbReference type="OrthoDB" id="9803968at2"/>
<dbReference type="EMBL" id="FNPR01000001">
    <property type="protein sequence ID" value="SDY09036.1"/>
    <property type="molecule type" value="Genomic_DNA"/>
</dbReference>
<organism evidence="1 2">
    <name type="scientific">Lentibacter algarum</name>
    <dbReference type="NCBI Taxonomy" id="576131"/>
    <lineage>
        <taxon>Bacteria</taxon>
        <taxon>Pseudomonadati</taxon>
        <taxon>Pseudomonadota</taxon>
        <taxon>Alphaproteobacteria</taxon>
        <taxon>Rhodobacterales</taxon>
        <taxon>Roseobacteraceae</taxon>
        <taxon>Lentibacter</taxon>
    </lineage>
</organism>
<dbReference type="AlphaFoldDB" id="A0A1H3H0H5"/>
<evidence type="ECO:0000313" key="1">
    <source>
        <dbReference type="EMBL" id="SDY09036.1"/>
    </source>
</evidence>
<sequence>MTRNLPDSEDSSPHATALYEAMLGWLTPLAVDLVISGGGRGEIGLMIVPDREVFVQNGMSLDEAGGVMICARALAALRERLTDWNAAERGASCRIGVALFLAEPPQLNEGEVTAKGDLNGRKIMERRADILDALYEGRAGVVRL</sequence>
<keyword evidence="2" id="KW-1185">Reference proteome</keyword>
<dbReference type="GeneID" id="78122952"/>
<name>A0A1H3H0H5_9RHOB</name>
<gene>
    <name evidence="1" type="ORF">SAMN05444486_101143</name>
</gene>
<evidence type="ECO:0000313" key="2">
    <source>
        <dbReference type="Proteomes" id="UP000199026"/>
    </source>
</evidence>
<reference evidence="1 2" key="1">
    <citation type="submission" date="2016-10" db="EMBL/GenBank/DDBJ databases">
        <authorList>
            <person name="de Groot N.N."/>
        </authorList>
    </citation>
    <scope>NUCLEOTIDE SEQUENCE [LARGE SCALE GENOMIC DNA]</scope>
    <source>
        <strain evidence="1 2">DSM 24677</strain>
    </source>
</reference>
<dbReference type="Proteomes" id="UP000199026">
    <property type="component" value="Unassembled WGS sequence"/>
</dbReference>